<reference evidence="8 9" key="3">
    <citation type="journal article" date="2019" name="Vet. Microbiol.">
        <title>Genetic characterization of susceptible and multi-drug resistant Mannheimia haemolytica isolated from high-risk stocker calves prior to and after antimicrobial metaphylaxis.</title>
        <authorList>
            <person name="Snyder E.R."/>
            <person name="Alvarez-Narvaez S."/>
            <person name="Credille B.C."/>
        </authorList>
    </citation>
    <scope>NUCLEOTIDE SEQUENCE [LARGE SCALE GENOMIC DNA]</scope>
    <source>
        <strain evidence="4 8">UGA-R5-128-1</strain>
        <strain evidence="3 9">UGA-R7-163-1</strain>
    </source>
</reference>
<sequence length="101" mass="11593">MSKLNKLLSRKTSRKIIPEQVNFDINLPIYIPLFLSDKTAKIQAVWELEQENGERDAGAVKRNRIQFRYLPEGVHKLTLIVGTPLLSKGSKVYQCLIKVNK</sequence>
<protein>
    <submittedName>
        <fullName evidence="4">Uncharacterized protein</fullName>
    </submittedName>
</protein>
<evidence type="ECO:0000313" key="2">
    <source>
        <dbReference type="EMBL" id="STY65423.1"/>
    </source>
</evidence>
<dbReference type="EMBL" id="VAJB01000009">
    <property type="protein sequence ID" value="TRB74825.1"/>
    <property type="molecule type" value="Genomic_DNA"/>
</dbReference>
<gene>
    <name evidence="4" type="ORF">FEA53_05930</name>
    <name evidence="3" type="ORF">FEB89_05995</name>
    <name evidence="1" type="ORF">NCTC10638_02418</name>
    <name evidence="5" type="ORF">NCTC10643_01632</name>
    <name evidence="2" type="ORF">NCTC9380_00689</name>
</gene>
<evidence type="ECO:0000313" key="5">
    <source>
        <dbReference type="EMBL" id="VEI77745.1"/>
    </source>
</evidence>
<evidence type="ECO:0000313" key="4">
    <source>
        <dbReference type="EMBL" id="TRB74825.1"/>
    </source>
</evidence>
<evidence type="ECO:0000313" key="9">
    <source>
        <dbReference type="Proteomes" id="UP000318394"/>
    </source>
</evidence>
<dbReference type="EMBL" id="UGPN01000002">
    <property type="protein sequence ID" value="STY61210.1"/>
    <property type="molecule type" value="Genomic_DNA"/>
</dbReference>
<dbReference type="EMBL" id="LR134495">
    <property type="protein sequence ID" value="VEI77745.1"/>
    <property type="molecule type" value="Genomic_DNA"/>
</dbReference>
<dbReference type="GeneID" id="67369417"/>
<evidence type="ECO:0000313" key="7">
    <source>
        <dbReference type="Proteomes" id="UP000254802"/>
    </source>
</evidence>
<evidence type="ECO:0000313" key="1">
    <source>
        <dbReference type="EMBL" id="STY61210.1"/>
    </source>
</evidence>
<name>A0A249A0D9_MANHA</name>
<organism evidence="4 8">
    <name type="scientific">Mannheimia haemolytica</name>
    <name type="common">Pasteurella haemolytica</name>
    <dbReference type="NCBI Taxonomy" id="75985"/>
    <lineage>
        <taxon>Bacteria</taxon>
        <taxon>Pseudomonadati</taxon>
        <taxon>Pseudomonadota</taxon>
        <taxon>Gammaproteobacteria</taxon>
        <taxon>Pasteurellales</taxon>
        <taxon>Pasteurellaceae</taxon>
        <taxon>Mannheimia</taxon>
    </lineage>
</organism>
<reference evidence="6 7" key="1">
    <citation type="submission" date="2018-06" db="EMBL/GenBank/DDBJ databases">
        <authorList>
            <consortium name="Pathogen Informatics"/>
            <person name="Doyle S."/>
        </authorList>
    </citation>
    <scope>NUCLEOTIDE SEQUENCE [LARGE SCALE GENOMIC DNA]</scope>
    <source>
        <strain evidence="1 7">NCTC10638</strain>
        <strain evidence="2 6">NCTC9380</strain>
    </source>
</reference>
<dbReference type="RefSeq" id="WP_006248936.1">
    <property type="nucleotide sequence ID" value="NZ_CP011098.1"/>
</dbReference>
<evidence type="ECO:0000313" key="8">
    <source>
        <dbReference type="Proteomes" id="UP000315164"/>
    </source>
</evidence>
<dbReference type="AlphaFoldDB" id="A0A249A0D9"/>
<dbReference type="Proteomes" id="UP000318394">
    <property type="component" value="Unassembled WGS sequence"/>
</dbReference>
<keyword evidence="9" id="KW-1185">Reference proteome</keyword>
<dbReference type="KEGG" id="mhaq:WC39_08555"/>
<dbReference type="EMBL" id="VAJI01000009">
    <property type="protein sequence ID" value="TRB38004.1"/>
    <property type="molecule type" value="Genomic_DNA"/>
</dbReference>
<dbReference type="Proteomes" id="UP000254802">
    <property type="component" value="Unassembled WGS sequence"/>
</dbReference>
<dbReference type="Proteomes" id="UP000254031">
    <property type="component" value="Unassembled WGS sequence"/>
</dbReference>
<evidence type="ECO:0000313" key="6">
    <source>
        <dbReference type="Proteomes" id="UP000254031"/>
    </source>
</evidence>
<dbReference type="EMBL" id="UGPL01000006">
    <property type="protein sequence ID" value="STY65423.1"/>
    <property type="molecule type" value="Genomic_DNA"/>
</dbReference>
<accession>A0A249A0D9</accession>
<dbReference type="KEGG" id="mhay:VK67_08555"/>
<dbReference type="Proteomes" id="UP000271188">
    <property type="component" value="Chromosome"/>
</dbReference>
<proteinExistence type="predicted"/>
<dbReference type="OrthoDB" id="5678957at2"/>
<reference evidence="5" key="2">
    <citation type="submission" date="2018-12" db="EMBL/GenBank/DDBJ databases">
        <authorList>
            <consortium name="Pathogen Informatics"/>
        </authorList>
    </citation>
    <scope>NUCLEOTIDE SEQUENCE [LARGE SCALE GENOMIC DNA]</scope>
    <source>
        <strain evidence="5">NCTC10643</strain>
    </source>
</reference>
<evidence type="ECO:0000313" key="3">
    <source>
        <dbReference type="EMBL" id="TRB38004.1"/>
    </source>
</evidence>
<dbReference type="Proteomes" id="UP000315164">
    <property type="component" value="Unassembled WGS sequence"/>
</dbReference>